<evidence type="ECO:0000256" key="3">
    <source>
        <dbReference type="PIRSR" id="PIRSR001221-1"/>
    </source>
</evidence>
<protein>
    <submittedName>
        <fullName evidence="5">Acetamidase</fullName>
    </submittedName>
</protein>
<comment type="caution">
    <text evidence="5">The sequence shown here is derived from an EMBL/GenBank/DDBJ whole genome shotgun (WGS) entry which is preliminary data.</text>
</comment>
<sequence length="612" mass="67003">MSTISRTVAFTLFIGCTIALLHKYGMAMVPMVLTLFGSARPWKETVAKKLRANDAKIPEQWRLDNHVIATARSRKQIAGDFIERLLDVQTRHITSFDVPDLVANMANGSLTAVQVAGAYCKRAAFAHQLSNLLLEIGFDDALARAKELDSYFEANGKLIGPLHGVPLTLKDQFHVKGLETSMAFVGWIGTFEGKKGTGKEKNVESELVRELRSLGAVPIGKAPETNNNILGYLWNPFNQRLSSGGSSGGEGVMQALRGSAFGIGTDVGGSVSMPAAFQGLFSIKPSSGRISFKDVANTGPGQQVMPTVAGIMGHSVATLKLVFQSLLSTEPWLHDPYTLPISWRPEKEYDAETEPDCKPAFGFMPNDGIVTPHPPISRAMDIVHKALEESGYQVGVKQIKILEAKLLLDWAPPSNNESAQIHGPIARGDGCADAYNAIKTSGEPFVPEIDNVFPDGKIRPALPLPEYEEVVIHMKDFRNRYNDYWISSATKTHTGRPVEAVIAPVTPYAAVLPGKFKYSQYTSSLNVLDFGTIVIPVTFANKDIDQVSPDFKPLTDKDRVNMELYNLEAYDGAPAAVQIFGRRWDEERLLSMAQLVVDALEKYKQKHGGEIS</sequence>
<dbReference type="InterPro" id="IPR023631">
    <property type="entry name" value="Amidase_dom"/>
</dbReference>
<dbReference type="GO" id="GO:0016787">
    <property type="term" value="F:hydrolase activity"/>
    <property type="evidence" value="ECO:0007669"/>
    <property type="project" value="UniProtKB-KW"/>
</dbReference>
<comment type="similarity">
    <text evidence="1">Belongs to the amidase family.</text>
</comment>
<evidence type="ECO:0000313" key="7">
    <source>
        <dbReference type="Proteomes" id="UP000078237"/>
    </source>
</evidence>
<dbReference type="EMBL" id="LCTW02000061">
    <property type="protein sequence ID" value="KXX80374.1"/>
    <property type="molecule type" value="Genomic_DNA"/>
</dbReference>
<dbReference type="Gene3D" id="3.90.1300.10">
    <property type="entry name" value="Amidase signature (AS) domain"/>
    <property type="match status" value="1"/>
</dbReference>
<name>A0A175VVM8_9PEZI</name>
<accession>A0A175VVM8</accession>
<evidence type="ECO:0000256" key="2">
    <source>
        <dbReference type="ARBA" id="ARBA00022801"/>
    </source>
</evidence>
<dbReference type="VEuPathDB" id="FungiDB:MMYC01_203296"/>
<keyword evidence="7" id="KW-1185">Reference proteome</keyword>
<dbReference type="Pfam" id="PF01425">
    <property type="entry name" value="Amidase"/>
    <property type="match status" value="1"/>
</dbReference>
<dbReference type="PANTHER" id="PTHR46072">
    <property type="entry name" value="AMIDASE-RELATED-RELATED"/>
    <property type="match status" value="1"/>
</dbReference>
<dbReference type="PANTHER" id="PTHR46072:SF8">
    <property type="entry name" value="AMIDASE DOMAIN-CONTAINING PROTEIN"/>
    <property type="match status" value="1"/>
</dbReference>
<dbReference type="VEuPathDB" id="FungiDB:MMYC01_207705"/>
<feature type="active site" description="Acyl-ester intermediate" evidence="3">
    <location>
        <position position="270"/>
    </location>
</feature>
<feature type="active site" description="Charge relay system" evidence="3">
    <location>
        <position position="246"/>
    </location>
</feature>
<dbReference type="Proteomes" id="UP000078237">
    <property type="component" value="Unassembled WGS sequence"/>
</dbReference>
<dbReference type="AlphaFoldDB" id="A0A175VVM8"/>
<evidence type="ECO:0000256" key="1">
    <source>
        <dbReference type="ARBA" id="ARBA00009199"/>
    </source>
</evidence>
<evidence type="ECO:0000313" key="5">
    <source>
        <dbReference type="EMBL" id="KXX74804.1"/>
    </source>
</evidence>
<reference evidence="5 7" key="3">
    <citation type="submission" date="2016-01" db="EMBL/GenBank/DDBJ databases">
        <title>Madurella mycetomatis genome sequencing.</title>
        <authorList>
            <person name="Van De Sande W."/>
        </authorList>
    </citation>
    <scope>NUCLEOTIDE SEQUENCE [LARGE SCALE GENOMIC DNA]</scope>
    <source>
        <strain evidence="7">mm55</strain>
        <strain evidence="5">Mm55</strain>
    </source>
</reference>
<gene>
    <name evidence="6" type="ORF">MMYC01_203296</name>
    <name evidence="5" type="ORF">MMYC01_207705</name>
</gene>
<evidence type="ECO:0000259" key="4">
    <source>
        <dbReference type="Pfam" id="PF01425"/>
    </source>
</evidence>
<dbReference type="STRING" id="100816.A0A175VVM8"/>
<dbReference type="PIRSF" id="PIRSF001221">
    <property type="entry name" value="Amidase_fungi"/>
    <property type="match status" value="1"/>
</dbReference>
<dbReference type="InterPro" id="IPR036928">
    <property type="entry name" value="AS_sf"/>
</dbReference>
<organism evidence="5 7">
    <name type="scientific">Madurella mycetomatis</name>
    <dbReference type="NCBI Taxonomy" id="100816"/>
    <lineage>
        <taxon>Eukaryota</taxon>
        <taxon>Fungi</taxon>
        <taxon>Dikarya</taxon>
        <taxon>Ascomycota</taxon>
        <taxon>Pezizomycotina</taxon>
        <taxon>Sordariomycetes</taxon>
        <taxon>Sordariomycetidae</taxon>
        <taxon>Sordariales</taxon>
        <taxon>Sordariales incertae sedis</taxon>
        <taxon>Madurella</taxon>
    </lineage>
</organism>
<keyword evidence="2" id="KW-0378">Hydrolase</keyword>
<feature type="domain" description="Amidase" evidence="4">
    <location>
        <begin position="117"/>
        <end position="590"/>
    </location>
</feature>
<evidence type="ECO:0000313" key="6">
    <source>
        <dbReference type="EMBL" id="KXX80374.1"/>
    </source>
</evidence>
<proteinExistence type="inferred from homology"/>
<dbReference type="OrthoDB" id="6428749at2759"/>
<dbReference type="SUPFAM" id="SSF75304">
    <property type="entry name" value="Amidase signature (AS) enzymes"/>
    <property type="match status" value="1"/>
</dbReference>
<feature type="active site" description="Charge relay system" evidence="3">
    <location>
        <position position="170"/>
    </location>
</feature>
<dbReference type="EMBL" id="LCTW02000319">
    <property type="protein sequence ID" value="KXX74804.1"/>
    <property type="molecule type" value="Genomic_DNA"/>
</dbReference>
<reference evidence="7" key="1">
    <citation type="submission" date="2015-06" db="EMBL/GenBank/DDBJ databases">
        <authorList>
            <person name="van de Sande W.W.J."/>
        </authorList>
    </citation>
    <scope>NUCLEOTIDE SEQUENCE [LARGE SCALE GENOMIC DNA]</scope>
    <source>
        <strain evidence="7">mm55</strain>
    </source>
</reference>
<reference evidence="5" key="2">
    <citation type="submission" date="2015-06" db="EMBL/GenBank/DDBJ databases">
        <authorList>
            <person name="Hoefler B.C."/>
            <person name="Straight P.D."/>
        </authorList>
    </citation>
    <scope>NUCLEOTIDE SEQUENCE [LARGE SCALE GENOMIC DNA]</scope>
    <source>
        <strain evidence="5">Mm55</strain>
    </source>
</reference>